<dbReference type="EMBL" id="BAABAJ010000001">
    <property type="protein sequence ID" value="GAA3896300.1"/>
    <property type="molecule type" value="Genomic_DNA"/>
</dbReference>
<protein>
    <submittedName>
        <fullName evidence="2">Uncharacterized protein</fullName>
    </submittedName>
</protein>
<dbReference type="Proteomes" id="UP001501000">
    <property type="component" value="Unassembled WGS sequence"/>
</dbReference>
<evidence type="ECO:0000313" key="2">
    <source>
        <dbReference type="EMBL" id="GAA3896300.1"/>
    </source>
</evidence>
<evidence type="ECO:0000313" key="3">
    <source>
        <dbReference type="Proteomes" id="UP001501000"/>
    </source>
</evidence>
<name>A0ABP7LBE4_9ACTN</name>
<comment type="caution">
    <text evidence="2">The sequence shown here is derived from an EMBL/GenBank/DDBJ whole genome shotgun (WGS) entry which is preliminary data.</text>
</comment>
<keyword evidence="3" id="KW-1185">Reference proteome</keyword>
<sequence>MGLLRAGWVFPGMKKAFLADGVSGPGRLSDGGDVSSPPKCGVRAAGGSRTGGVRRNGPPTAFGTGGPVPKDPV</sequence>
<proteinExistence type="predicted"/>
<organism evidence="2 3">
    <name type="scientific">Streptomyces gulbargensis</name>
    <dbReference type="NCBI Taxonomy" id="364901"/>
    <lineage>
        <taxon>Bacteria</taxon>
        <taxon>Bacillati</taxon>
        <taxon>Actinomycetota</taxon>
        <taxon>Actinomycetes</taxon>
        <taxon>Kitasatosporales</taxon>
        <taxon>Streptomycetaceae</taxon>
        <taxon>Streptomyces</taxon>
    </lineage>
</organism>
<accession>A0ABP7LBE4</accession>
<feature type="region of interest" description="Disordered" evidence="1">
    <location>
        <begin position="28"/>
        <end position="73"/>
    </location>
</feature>
<evidence type="ECO:0000256" key="1">
    <source>
        <dbReference type="SAM" id="MobiDB-lite"/>
    </source>
</evidence>
<reference evidence="3" key="1">
    <citation type="journal article" date="2019" name="Int. J. Syst. Evol. Microbiol.">
        <title>The Global Catalogue of Microorganisms (GCM) 10K type strain sequencing project: providing services to taxonomists for standard genome sequencing and annotation.</title>
        <authorList>
            <consortium name="The Broad Institute Genomics Platform"/>
            <consortium name="The Broad Institute Genome Sequencing Center for Infectious Disease"/>
            <person name="Wu L."/>
            <person name="Ma J."/>
        </authorList>
    </citation>
    <scope>NUCLEOTIDE SEQUENCE [LARGE SCALE GENOMIC DNA]</scope>
    <source>
        <strain evidence="3">JCM 16956</strain>
    </source>
</reference>
<gene>
    <name evidence="2" type="ORF">GCM10022244_03020</name>
</gene>